<dbReference type="SUPFAM" id="SSF88874">
    <property type="entry name" value="Receptor-binding domain of short tail fibre protein gp12"/>
    <property type="match status" value="1"/>
</dbReference>
<accession>A0A369I3G0</accession>
<dbReference type="OrthoDB" id="9810174at2"/>
<sequence length="169" mass="17660">MAQPYVGEVRIFAGNFAPAGWMFCEGQLLPISENETLFQLIGTTYGGDGESTFALPDLRGRIPIHQGNGFVLAETGGAEEITLTTQQIPAHSHSFMGTNTNGSGGSPAGAVLARNAAVDGYTSDSSTGLVSMSPSMVNPVGGSQPHTNFQPYLCVDFIISLFGIFPSPT</sequence>
<proteinExistence type="predicted"/>
<dbReference type="RefSeq" id="WP_114464138.1">
    <property type="nucleotide sequence ID" value="NZ_QPIW01000036.1"/>
</dbReference>
<comment type="caution">
    <text evidence="2">The sequence shown here is derived from an EMBL/GenBank/DDBJ whole genome shotgun (WGS) entry which is preliminary data.</text>
</comment>
<evidence type="ECO:0000259" key="1">
    <source>
        <dbReference type="Pfam" id="PF07484"/>
    </source>
</evidence>
<dbReference type="EMBL" id="QPIW01000036">
    <property type="protein sequence ID" value="RDB02795.1"/>
    <property type="molecule type" value="Genomic_DNA"/>
</dbReference>
<evidence type="ECO:0000313" key="2">
    <source>
        <dbReference type="EMBL" id="RDB02795.1"/>
    </source>
</evidence>
<dbReference type="InterPro" id="IPR011083">
    <property type="entry name" value="Phage_tail_collar_dom"/>
</dbReference>
<feature type="domain" description="Phage tail collar" evidence="1">
    <location>
        <begin position="7"/>
        <end position="63"/>
    </location>
</feature>
<dbReference type="AlphaFoldDB" id="A0A369I3G0"/>
<dbReference type="Gene3D" id="3.90.1340.10">
    <property type="entry name" value="Phage tail collar domain"/>
    <property type="match status" value="1"/>
</dbReference>
<reference evidence="2 3" key="1">
    <citation type="submission" date="2018-07" db="EMBL/GenBank/DDBJ databases">
        <title>Genome analysis of Runella aurantiaca.</title>
        <authorList>
            <person name="Yang X."/>
        </authorList>
    </citation>
    <scope>NUCLEOTIDE SEQUENCE [LARGE SCALE GENOMIC DNA]</scope>
    <source>
        <strain evidence="2 3">YX9</strain>
    </source>
</reference>
<protein>
    <submittedName>
        <fullName evidence="2">Phage tail protein</fullName>
    </submittedName>
</protein>
<dbReference type="Pfam" id="PF07484">
    <property type="entry name" value="Collar"/>
    <property type="match status" value="1"/>
</dbReference>
<keyword evidence="3" id="KW-1185">Reference proteome</keyword>
<evidence type="ECO:0000313" key="3">
    <source>
        <dbReference type="Proteomes" id="UP000253141"/>
    </source>
</evidence>
<gene>
    <name evidence="2" type="ORF">DVG78_27165</name>
</gene>
<dbReference type="InterPro" id="IPR037053">
    <property type="entry name" value="Phage_tail_collar_dom_sf"/>
</dbReference>
<name>A0A369I3G0_9BACT</name>
<dbReference type="Proteomes" id="UP000253141">
    <property type="component" value="Unassembled WGS sequence"/>
</dbReference>
<organism evidence="2 3">
    <name type="scientific">Runella aurantiaca</name>
    <dbReference type="NCBI Taxonomy" id="2282308"/>
    <lineage>
        <taxon>Bacteria</taxon>
        <taxon>Pseudomonadati</taxon>
        <taxon>Bacteroidota</taxon>
        <taxon>Cytophagia</taxon>
        <taxon>Cytophagales</taxon>
        <taxon>Spirosomataceae</taxon>
        <taxon>Runella</taxon>
    </lineage>
</organism>